<organism evidence="1 2">
    <name type="scientific">Pisolithus microcarpus 441</name>
    <dbReference type="NCBI Taxonomy" id="765257"/>
    <lineage>
        <taxon>Eukaryota</taxon>
        <taxon>Fungi</taxon>
        <taxon>Dikarya</taxon>
        <taxon>Basidiomycota</taxon>
        <taxon>Agaricomycotina</taxon>
        <taxon>Agaricomycetes</taxon>
        <taxon>Agaricomycetidae</taxon>
        <taxon>Boletales</taxon>
        <taxon>Sclerodermatineae</taxon>
        <taxon>Pisolithaceae</taxon>
        <taxon>Pisolithus</taxon>
    </lineage>
</organism>
<dbReference type="AlphaFoldDB" id="A0A0C9YIL7"/>
<evidence type="ECO:0000313" key="1">
    <source>
        <dbReference type="EMBL" id="KIK13624.1"/>
    </source>
</evidence>
<proteinExistence type="predicted"/>
<name>A0A0C9YIL7_9AGAM</name>
<dbReference type="EMBL" id="KN833984">
    <property type="protein sequence ID" value="KIK13624.1"/>
    <property type="molecule type" value="Genomic_DNA"/>
</dbReference>
<reference evidence="1 2" key="1">
    <citation type="submission" date="2014-04" db="EMBL/GenBank/DDBJ databases">
        <authorList>
            <consortium name="DOE Joint Genome Institute"/>
            <person name="Kuo A."/>
            <person name="Kohler A."/>
            <person name="Costa M.D."/>
            <person name="Nagy L.G."/>
            <person name="Floudas D."/>
            <person name="Copeland A."/>
            <person name="Barry K.W."/>
            <person name="Cichocki N."/>
            <person name="Veneault-Fourrey C."/>
            <person name="LaButti K."/>
            <person name="Lindquist E.A."/>
            <person name="Lipzen A."/>
            <person name="Lundell T."/>
            <person name="Morin E."/>
            <person name="Murat C."/>
            <person name="Sun H."/>
            <person name="Tunlid A."/>
            <person name="Henrissat B."/>
            <person name="Grigoriev I.V."/>
            <person name="Hibbett D.S."/>
            <person name="Martin F."/>
            <person name="Nordberg H.P."/>
            <person name="Cantor M.N."/>
            <person name="Hua S.X."/>
        </authorList>
    </citation>
    <scope>NUCLEOTIDE SEQUENCE [LARGE SCALE GENOMIC DNA]</scope>
    <source>
        <strain evidence="1 2">441</strain>
    </source>
</reference>
<evidence type="ECO:0000313" key="2">
    <source>
        <dbReference type="Proteomes" id="UP000054018"/>
    </source>
</evidence>
<accession>A0A0C9YIL7</accession>
<keyword evidence="2" id="KW-1185">Reference proteome</keyword>
<dbReference type="Proteomes" id="UP000054018">
    <property type="component" value="Unassembled WGS sequence"/>
</dbReference>
<gene>
    <name evidence="1" type="ORF">PISMIDRAFT_688531</name>
</gene>
<reference evidence="2" key="2">
    <citation type="submission" date="2015-01" db="EMBL/GenBank/DDBJ databases">
        <title>Evolutionary Origins and Diversification of the Mycorrhizal Mutualists.</title>
        <authorList>
            <consortium name="DOE Joint Genome Institute"/>
            <consortium name="Mycorrhizal Genomics Consortium"/>
            <person name="Kohler A."/>
            <person name="Kuo A."/>
            <person name="Nagy L.G."/>
            <person name="Floudas D."/>
            <person name="Copeland A."/>
            <person name="Barry K.W."/>
            <person name="Cichocki N."/>
            <person name="Veneault-Fourrey C."/>
            <person name="LaButti K."/>
            <person name="Lindquist E.A."/>
            <person name="Lipzen A."/>
            <person name="Lundell T."/>
            <person name="Morin E."/>
            <person name="Murat C."/>
            <person name="Riley R."/>
            <person name="Ohm R."/>
            <person name="Sun H."/>
            <person name="Tunlid A."/>
            <person name="Henrissat B."/>
            <person name="Grigoriev I.V."/>
            <person name="Hibbett D.S."/>
            <person name="Martin F."/>
        </authorList>
    </citation>
    <scope>NUCLEOTIDE SEQUENCE [LARGE SCALE GENOMIC DNA]</scope>
    <source>
        <strain evidence="2">441</strain>
    </source>
</reference>
<sequence length="80" mass="9100">MADNVLMHPTTYLTHVPQCLSRFSVLRALVQAAVSNFGTREYVKSFSINKYRVCLYVPWNPGTDSRGKVYTSNGGQRNTW</sequence>
<dbReference type="HOGENOM" id="CLU_2590664_0_0_1"/>
<protein>
    <submittedName>
        <fullName evidence="1">Uncharacterized protein</fullName>
    </submittedName>
</protein>